<feature type="domain" description="Transposase IS4-like" evidence="1">
    <location>
        <begin position="19"/>
        <end position="54"/>
    </location>
</feature>
<dbReference type="EMBL" id="CP001928">
    <property type="protein sequence ID" value="ADI39212.1"/>
    <property type="molecule type" value="Genomic_DNA"/>
</dbReference>
<dbReference type="Pfam" id="PF01609">
    <property type="entry name" value="DDE_Tnp_1"/>
    <property type="match status" value="1"/>
</dbReference>
<organism evidence="2 3">
    <name type="scientific">Waddlia chondrophila (strain ATCC VR-1470 / WSU 86-1044)</name>
    <dbReference type="NCBI Taxonomy" id="716544"/>
    <lineage>
        <taxon>Bacteria</taxon>
        <taxon>Pseudomonadati</taxon>
        <taxon>Chlamydiota</taxon>
        <taxon>Chlamydiia</taxon>
        <taxon>Parachlamydiales</taxon>
        <taxon>Waddliaceae</taxon>
        <taxon>Waddlia</taxon>
    </lineage>
</organism>
<sequence>MLVYENHKNFRAKIFSEKEYHGFTASKNQYFFGIKVHMIVDTEGVPIEFSFTPGTQIAT</sequence>
<evidence type="ECO:0000259" key="1">
    <source>
        <dbReference type="Pfam" id="PF01609"/>
    </source>
</evidence>
<dbReference type="HOGENOM" id="CLU_2959730_0_0_0"/>
<dbReference type="KEGG" id="wch:wcw_1875"/>
<evidence type="ECO:0000313" key="3">
    <source>
        <dbReference type="Proteomes" id="UP000001505"/>
    </source>
</evidence>
<gene>
    <name evidence="2" type="ordered locus">wcw_1875</name>
</gene>
<dbReference type="Proteomes" id="UP000001505">
    <property type="component" value="Chromosome"/>
</dbReference>
<name>D6YT18_WADCW</name>
<dbReference type="GO" id="GO:0006313">
    <property type="term" value="P:DNA transposition"/>
    <property type="evidence" value="ECO:0007669"/>
    <property type="project" value="InterPro"/>
</dbReference>
<dbReference type="GO" id="GO:0003677">
    <property type="term" value="F:DNA binding"/>
    <property type="evidence" value="ECO:0007669"/>
    <property type="project" value="InterPro"/>
</dbReference>
<accession>D6YT18</accession>
<keyword evidence="3" id="KW-1185">Reference proteome</keyword>
<dbReference type="STRING" id="716544.wcw_1875"/>
<proteinExistence type="predicted"/>
<evidence type="ECO:0000313" key="2">
    <source>
        <dbReference type="EMBL" id="ADI39212.1"/>
    </source>
</evidence>
<protein>
    <submittedName>
        <fullName evidence="2">Transposase</fullName>
    </submittedName>
</protein>
<dbReference type="InterPro" id="IPR002559">
    <property type="entry name" value="Transposase_11"/>
</dbReference>
<dbReference type="AlphaFoldDB" id="D6YT18"/>
<dbReference type="GO" id="GO:0004803">
    <property type="term" value="F:transposase activity"/>
    <property type="evidence" value="ECO:0007669"/>
    <property type="project" value="InterPro"/>
</dbReference>
<reference evidence="2 3" key="1">
    <citation type="journal article" date="2010" name="PLoS ONE">
        <title>The Waddlia genome: a window into chlamydial biology.</title>
        <authorList>
            <person name="Bertelli C."/>
            <person name="Collyn F."/>
            <person name="Croxatto A."/>
            <person name="Ruckert C."/>
            <person name="Polkinghorne A."/>
            <person name="Kebbi-Beghdadi C."/>
            <person name="Goesmann A."/>
            <person name="Vaughan L."/>
            <person name="Greub G."/>
        </authorList>
    </citation>
    <scope>NUCLEOTIDE SEQUENCE [LARGE SCALE GENOMIC DNA]</scope>
    <source>
        <strain evidence="3">ATCC VR-1470 / WSU 86-1044</strain>
    </source>
</reference>